<dbReference type="AlphaFoldDB" id="A0A914ZJ67"/>
<proteinExistence type="predicted"/>
<organism evidence="1 2">
    <name type="scientific">Parascaris univalens</name>
    <name type="common">Nematode worm</name>
    <dbReference type="NCBI Taxonomy" id="6257"/>
    <lineage>
        <taxon>Eukaryota</taxon>
        <taxon>Metazoa</taxon>
        <taxon>Ecdysozoa</taxon>
        <taxon>Nematoda</taxon>
        <taxon>Chromadorea</taxon>
        <taxon>Rhabditida</taxon>
        <taxon>Spirurina</taxon>
        <taxon>Ascaridomorpha</taxon>
        <taxon>Ascaridoidea</taxon>
        <taxon>Ascarididae</taxon>
        <taxon>Parascaris</taxon>
    </lineage>
</organism>
<name>A0A914ZJ67_PARUN</name>
<protein>
    <submittedName>
        <fullName evidence="2">NADH dehydrogenase subunit 5</fullName>
    </submittedName>
</protein>
<accession>A0A914ZJ67</accession>
<dbReference type="WBParaSite" id="PgB01_g134_t01">
    <property type="protein sequence ID" value="PgB01_g134_t01"/>
    <property type="gene ID" value="PgB01_g134"/>
</dbReference>
<keyword evidence="1" id="KW-1185">Reference proteome</keyword>
<evidence type="ECO:0000313" key="1">
    <source>
        <dbReference type="Proteomes" id="UP000887569"/>
    </source>
</evidence>
<dbReference type="Proteomes" id="UP000887569">
    <property type="component" value="Unplaced"/>
</dbReference>
<evidence type="ECO:0000313" key="2">
    <source>
        <dbReference type="WBParaSite" id="PgB01_g134_t01"/>
    </source>
</evidence>
<reference evidence="2" key="1">
    <citation type="submission" date="2022-11" db="UniProtKB">
        <authorList>
            <consortium name="WormBaseParasite"/>
        </authorList>
    </citation>
    <scope>IDENTIFICATION</scope>
</reference>
<sequence length="34" mass="3918">IFLFLSKESMHFPHFIHPNLMLIAKTLCITCTIG</sequence>